<dbReference type="Gene3D" id="3.90.79.10">
    <property type="entry name" value="Nucleoside Triphosphate Pyrophosphohydrolase"/>
    <property type="match status" value="1"/>
</dbReference>
<dbReference type="InterPro" id="IPR020084">
    <property type="entry name" value="NUDIX_hydrolase_CS"/>
</dbReference>
<evidence type="ECO:0000313" key="4">
    <source>
        <dbReference type="Proteomes" id="UP001302349"/>
    </source>
</evidence>
<dbReference type="PANTHER" id="PTHR43222">
    <property type="entry name" value="NUDIX HYDROLASE 23"/>
    <property type="match status" value="1"/>
</dbReference>
<dbReference type="PROSITE" id="PS00893">
    <property type="entry name" value="NUDIX_BOX"/>
    <property type="match status" value="1"/>
</dbReference>
<feature type="domain" description="Nudix hydrolase" evidence="2">
    <location>
        <begin position="91"/>
        <end position="220"/>
    </location>
</feature>
<gene>
    <name evidence="3" type="ORF">RT717_14770</name>
</gene>
<dbReference type="EC" id="3.6.-.-" evidence="3"/>
<evidence type="ECO:0000256" key="1">
    <source>
        <dbReference type="ARBA" id="ARBA00022801"/>
    </source>
</evidence>
<dbReference type="CDD" id="cd03673">
    <property type="entry name" value="NUDIX_Ap6A_hydrolase"/>
    <property type="match status" value="1"/>
</dbReference>
<dbReference type="PROSITE" id="PS51462">
    <property type="entry name" value="NUDIX"/>
    <property type="match status" value="1"/>
</dbReference>
<proteinExistence type="predicted"/>
<sequence length="228" mass="26804">MKIFINDIPVSIKKLDEVQNFEQYNHIVDGKRGGIDTKKLQDDVLVINASKEDIDKLLQLMTKKKLKDLDAVTFAVSKRKATINHLKEKFNIVEAAGGVVEKGDQILLIHRLGKWDFPKGKLEKKETPEMAAVREVEEECRVKVLLGEKICATYHTYIMNEKYILKKTHWYRMDLIDDSQMTPQKEENIDELRWMEIRDVRASLYNSYRSIRHVAREFYKVKREAYNS</sequence>
<dbReference type="RefSeq" id="WP_317487152.1">
    <property type="nucleotide sequence ID" value="NZ_CP136051.1"/>
</dbReference>
<name>A0ABZ0IJ45_9BACT</name>
<evidence type="ECO:0000313" key="3">
    <source>
        <dbReference type="EMBL" id="WOK04340.1"/>
    </source>
</evidence>
<dbReference type="GO" id="GO:0016787">
    <property type="term" value="F:hydrolase activity"/>
    <property type="evidence" value="ECO:0007669"/>
    <property type="project" value="UniProtKB-KW"/>
</dbReference>
<organism evidence="3 4">
    <name type="scientific">Imperialibacter roseus</name>
    <dbReference type="NCBI Taxonomy" id="1324217"/>
    <lineage>
        <taxon>Bacteria</taxon>
        <taxon>Pseudomonadati</taxon>
        <taxon>Bacteroidota</taxon>
        <taxon>Cytophagia</taxon>
        <taxon>Cytophagales</taxon>
        <taxon>Flammeovirgaceae</taxon>
        <taxon>Imperialibacter</taxon>
    </lineage>
</organism>
<dbReference type="EMBL" id="CP136051">
    <property type="protein sequence ID" value="WOK04340.1"/>
    <property type="molecule type" value="Genomic_DNA"/>
</dbReference>
<keyword evidence="1 3" id="KW-0378">Hydrolase</keyword>
<evidence type="ECO:0000259" key="2">
    <source>
        <dbReference type="PROSITE" id="PS51462"/>
    </source>
</evidence>
<dbReference type="Pfam" id="PF00293">
    <property type="entry name" value="NUDIX"/>
    <property type="match status" value="1"/>
</dbReference>
<dbReference type="InterPro" id="IPR000086">
    <property type="entry name" value="NUDIX_hydrolase_dom"/>
</dbReference>
<dbReference type="InterPro" id="IPR015797">
    <property type="entry name" value="NUDIX_hydrolase-like_dom_sf"/>
</dbReference>
<keyword evidence="4" id="KW-1185">Reference proteome</keyword>
<dbReference type="PANTHER" id="PTHR43222:SF9">
    <property type="entry name" value="8-OXO-(D)GTP PHOSPHATASE"/>
    <property type="match status" value="1"/>
</dbReference>
<accession>A0ABZ0IJ45</accession>
<dbReference type="SUPFAM" id="SSF55811">
    <property type="entry name" value="Nudix"/>
    <property type="match status" value="1"/>
</dbReference>
<reference evidence="3 4" key="1">
    <citation type="journal article" date="2023" name="Microbiol. Resour. Announc.">
        <title>Complete Genome Sequence of Imperialibacter roseus strain P4T.</title>
        <authorList>
            <person name="Tizabi D.R."/>
            <person name="Bachvaroff T."/>
            <person name="Hill R.T."/>
        </authorList>
    </citation>
    <scope>NUCLEOTIDE SEQUENCE [LARGE SCALE GENOMIC DNA]</scope>
    <source>
        <strain evidence="3 4">P4T</strain>
    </source>
</reference>
<dbReference type="Proteomes" id="UP001302349">
    <property type="component" value="Chromosome"/>
</dbReference>
<protein>
    <submittedName>
        <fullName evidence="3">NUDIX hydrolase</fullName>
        <ecNumber evidence="3">3.6.-.-</ecNumber>
    </submittedName>
</protein>